<dbReference type="Gene3D" id="2.120.10.30">
    <property type="entry name" value="TolB, C-terminal domain"/>
    <property type="match status" value="2"/>
</dbReference>
<accession>A0A4Q7ZEJ4</accession>
<reference evidence="8 9" key="1">
    <citation type="submission" date="2019-02" db="EMBL/GenBank/DDBJ databases">
        <title>Sequencing the genomes of 1000 actinobacteria strains.</title>
        <authorList>
            <person name="Klenk H.-P."/>
        </authorList>
    </citation>
    <scope>NUCLEOTIDE SEQUENCE [LARGE SCALE GENOMIC DNA]</scope>
    <source>
        <strain evidence="8 9">DSM 45162</strain>
    </source>
</reference>
<organism evidence="8 9">
    <name type="scientific">Krasilnikovia cinnamomea</name>
    <dbReference type="NCBI Taxonomy" id="349313"/>
    <lineage>
        <taxon>Bacteria</taxon>
        <taxon>Bacillati</taxon>
        <taxon>Actinomycetota</taxon>
        <taxon>Actinomycetes</taxon>
        <taxon>Micromonosporales</taxon>
        <taxon>Micromonosporaceae</taxon>
        <taxon>Krasilnikovia</taxon>
    </lineage>
</organism>
<feature type="region of interest" description="Disordered" evidence="6">
    <location>
        <begin position="845"/>
        <end position="865"/>
    </location>
</feature>
<evidence type="ECO:0000256" key="1">
    <source>
        <dbReference type="ARBA" id="ARBA00007381"/>
    </source>
</evidence>
<dbReference type="GO" id="GO:0140662">
    <property type="term" value="F:ATP-dependent protein folding chaperone"/>
    <property type="evidence" value="ECO:0007669"/>
    <property type="project" value="InterPro"/>
</dbReference>
<protein>
    <submittedName>
        <fullName evidence="8">WD40 repeat protein</fullName>
    </submittedName>
</protein>
<dbReference type="AlphaFoldDB" id="A0A4Q7ZEJ4"/>
<keyword evidence="7" id="KW-1133">Transmembrane helix</keyword>
<sequence length="865" mass="88714">MQYGLGVDLGTTQTAAAVRVDGQVEVLRLGGRRAEIPSLVFVKPDGGLLVGDAAERRGLAEPARLAREFKRRIGDPVPILVGGAPFSAHALTAKLLRHVLDTVTQLQDAPPATVTVTHPANWGPYKREQLDQAIRLADAGPVLLRTEPEAAALQHATARRIAPGEAVAVYDLGGGTFDAAVLRRDGDDFVLLGEPEGVEQLGGADFDEAVFGHVIEVLGSKAEGLDPNDPEVVTALARLRRDCVEAKEALSFDTEVMIPVALPGLHTRIRLNRSELEAMIAPSLEDTVAAMHRALRSAQLAPADLSAVLLAGGSSRIPLVAQLLSTAFERPVVADPHPEHSIAMGAAVATAATSGAAARPAPPASDGPVSPVRGPADTLVEPLTQPHGTAHAATAVPPVVPGVGGARPAEEDTTLVTPGPADAGAAQTGSSPAPAGAQGGETTPVAFRRGTATVPGSGEKAPEPGTGAAAPAGGAATATPASGAAGGAATATPASGAAGVGGGALGRRGLSAHPSGPTAAWSPEAAPNPFAAPGTVVQTVPGGRSGRRTKLLITAGAIVVAVLAAGTATAIALNRDKDSSGTGQNPPAVSAQPFPTDAMLIRVDTGGDLPPSRKSGVYQLTPGGDARTKVVDTGSDVLPEWSHDRKRIAITRNLGDTNEIWVMNADGSDQQKVIGNVTGGRTSWSADDKKLAFIRVVDKVPQMFVITLGESKPRQLTRSSAAKDDPAWSPDGKSIAYWVDVDGVRQIYLLSVDDPQEPGQAVTSGDDGPAVDPAWTPDGKTIAYTKQTGPGVSDIWAVDADGTDAHQVTNDPAREMDPTWAPDGTWLAFTRGELNKPRITVVKADGSQEQTLTPADAREGHPCWS</sequence>
<dbReference type="EMBL" id="SHKY01000001">
    <property type="protein sequence ID" value="RZU48495.1"/>
    <property type="molecule type" value="Genomic_DNA"/>
</dbReference>
<dbReference type="PROSITE" id="PS01036">
    <property type="entry name" value="HSP70_3"/>
    <property type="match status" value="1"/>
</dbReference>
<dbReference type="Pfam" id="PF00012">
    <property type="entry name" value="HSP70"/>
    <property type="match status" value="2"/>
</dbReference>
<dbReference type="InterPro" id="IPR011659">
    <property type="entry name" value="WD40"/>
</dbReference>
<feature type="region of interest" description="Disordered" evidence="6">
    <location>
        <begin position="354"/>
        <end position="532"/>
    </location>
</feature>
<evidence type="ECO:0000313" key="8">
    <source>
        <dbReference type="EMBL" id="RZU48495.1"/>
    </source>
</evidence>
<keyword evidence="7" id="KW-0472">Membrane</keyword>
<feature type="transmembrane region" description="Helical" evidence="7">
    <location>
        <begin position="551"/>
        <end position="573"/>
    </location>
</feature>
<gene>
    <name evidence="8" type="ORF">EV385_0212</name>
</gene>
<dbReference type="InterPro" id="IPR013126">
    <property type="entry name" value="Hsp_70_fam"/>
</dbReference>
<dbReference type="PANTHER" id="PTHR45639">
    <property type="entry name" value="HSC70CB, ISOFORM G-RELATED"/>
    <property type="match status" value="1"/>
</dbReference>
<dbReference type="GO" id="GO:0005524">
    <property type="term" value="F:ATP binding"/>
    <property type="evidence" value="ECO:0007669"/>
    <property type="project" value="UniProtKB-KW"/>
</dbReference>
<keyword evidence="7" id="KW-0812">Transmembrane</keyword>
<keyword evidence="3" id="KW-0067">ATP-binding</keyword>
<feature type="compositionally biased region" description="Basic and acidic residues" evidence="6">
    <location>
        <begin position="856"/>
        <end position="865"/>
    </location>
</feature>
<evidence type="ECO:0000256" key="7">
    <source>
        <dbReference type="SAM" id="Phobius"/>
    </source>
</evidence>
<dbReference type="InterPro" id="IPR018181">
    <property type="entry name" value="Heat_shock_70_CS"/>
</dbReference>
<evidence type="ECO:0000256" key="4">
    <source>
        <dbReference type="ARBA" id="ARBA00023016"/>
    </source>
</evidence>
<evidence type="ECO:0000313" key="9">
    <source>
        <dbReference type="Proteomes" id="UP000292564"/>
    </source>
</evidence>
<dbReference type="PANTHER" id="PTHR45639:SF34">
    <property type="entry name" value="CHAPERONE PROTEIN DNAK"/>
    <property type="match status" value="1"/>
</dbReference>
<dbReference type="InterPro" id="IPR043129">
    <property type="entry name" value="ATPase_NBD"/>
</dbReference>
<name>A0A4Q7ZEJ4_9ACTN</name>
<feature type="compositionally biased region" description="Low complexity" evidence="6">
    <location>
        <begin position="463"/>
        <end position="497"/>
    </location>
</feature>
<comment type="caution">
    <text evidence="8">The sequence shown here is derived from an EMBL/GenBank/DDBJ whole genome shotgun (WGS) entry which is preliminary data.</text>
</comment>
<keyword evidence="2" id="KW-0547">Nucleotide-binding</keyword>
<evidence type="ECO:0000256" key="6">
    <source>
        <dbReference type="SAM" id="MobiDB-lite"/>
    </source>
</evidence>
<evidence type="ECO:0000256" key="2">
    <source>
        <dbReference type="ARBA" id="ARBA00022741"/>
    </source>
</evidence>
<dbReference type="GO" id="GO:0030968">
    <property type="term" value="P:endoplasmic reticulum unfolded protein response"/>
    <property type="evidence" value="ECO:0007669"/>
    <property type="project" value="TreeGrafter"/>
</dbReference>
<evidence type="ECO:0000256" key="5">
    <source>
        <dbReference type="ARBA" id="ARBA00023186"/>
    </source>
</evidence>
<evidence type="ECO:0000256" key="3">
    <source>
        <dbReference type="ARBA" id="ARBA00022840"/>
    </source>
</evidence>
<dbReference type="InterPro" id="IPR011042">
    <property type="entry name" value="6-blade_b-propeller_TolB-like"/>
</dbReference>
<dbReference type="PRINTS" id="PR00301">
    <property type="entry name" value="HEATSHOCK70"/>
</dbReference>
<dbReference type="Gene3D" id="3.30.420.40">
    <property type="match status" value="2"/>
</dbReference>
<keyword evidence="5" id="KW-0143">Chaperone</keyword>
<dbReference type="Gene3D" id="3.90.640.10">
    <property type="entry name" value="Actin, Chain A, domain 4"/>
    <property type="match status" value="1"/>
</dbReference>
<dbReference type="RefSeq" id="WP_242625212.1">
    <property type="nucleotide sequence ID" value="NZ_SHKY01000001.1"/>
</dbReference>
<feature type="compositionally biased region" description="Low complexity" evidence="6">
    <location>
        <begin position="386"/>
        <end position="397"/>
    </location>
</feature>
<dbReference type="SUPFAM" id="SSF53067">
    <property type="entry name" value="Actin-like ATPase domain"/>
    <property type="match status" value="2"/>
</dbReference>
<dbReference type="SUPFAM" id="SSF69304">
    <property type="entry name" value="Tricorn protease N-terminal domain"/>
    <property type="match status" value="1"/>
</dbReference>
<comment type="similarity">
    <text evidence="1">Belongs to the heat shock protein 70 family.</text>
</comment>
<dbReference type="Proteomes" id="UP000292564">
    <property type="component" value="Unassembled WGS sequence"/>
</dbReference>
<keyword evidence="4" id="KW-0346">Stress response</keyword>
<proteinExistence type="inferred from homology"/>
<keyword evidence="9" id="KW-1185">Reference proteome</keyword>
<dbReference type="Pfam" id="PF07676">
    <property type="entry name" value="PD40"/>
    <property type="match status" value="3"/>
</dbReference>